<feature type="transmembrane region" description="Helical" evidence="6">
    <location>
        <begin position="41"/>
        <end position="59"/>
    </location>
</feature>
<evidence type="ECO:0000313" key="9">
    <source>
        <dbReference type="Proteomes" id="UP001176961"/>
    </source>
</evidence>
<evidence type="ECO:0000259" key="7">
    <source>
        <dbReference type="PROSITE" id="PS50850"/>
    </source>
</evidence>
<dbReference type="GO" id="GO:0022857">
    <property type="term" value="F:transmembrane transporter activity"/>
    <property type="evidence" value="ECO:0007669"/>
    <property type="project" value="InterPro"/>
</dbReference>
<evidence type="ECO:0000313" key="8">
    <source>
        <dbReference type="EMBL" id="CAJ0588029.1"/>
    </source>
</evidence>
<dbReference type="InterPro" id="IPR011701">
    <property type="entry name" value="MFS"/>
</dbReference>
<evidence type="ECO:0000256" key="2">
    <source>
        <dbReference type="ARBA" id="ARBA00022448"/>
    </source>
</evidence>
<organism evidence="8 9">
    <name type="scientific">Cylicocyclus nassatus</name>
    <name type="common">Nematode worm</name>
    <dbReference type="NCBI Taxonomy" id="53992"/>
    <lineage>
        <taxon>Eukaryota</taxon>
        <taxon>Metazoa</taxon>
        <taxon>Ecdysozoa</taxon>
        <taxon>Nematoda</taxon>
        <taxon>Chromadorea</taxon>
        <taxon>Rhabditida</taxon>
        <taxon>Rhabditina</taxon>
        <taxon>Rhabditomorpha</taxon>
        <taxon>Strongyloidea</taxon>
        <taxon>Strongylidae</taxon>
        <taxon>Cylicocyclus</taxon>
    </lineage>
</organism>
<reference evidence="8" key="1">
    <citation type="submission" date="2023-07" db="EMBL/GenBank/DDBJ databases">
        <authorList>
            <consortium name="CYATHOMIX"/>
        </authorList>
    </citation>
    <scope>NUCLEOTIDE SEQUENCE</scope>
    <source>
        <strain evidence="8">N/A</strain>
    </source>
</reference>
<evidence type="ECO:0000256" key="4">
    <source>
        <dbReference type="ARBA" id="ARBA00022989"/>
    </source>
</evidence>
<dbReference type="InterPro" id="IPR036259">
    <property type="entry name" value="MFS_trans_sf"/>
</dbReference>
<dbReference type="AlphaFoldDB" id="A0AA36DK40"/>
<sequence length="107" mass="11703">MLVGHLLKADDAQPTSSKKIWAIVVVPILSSLADRYGRRPLVLLSLTLSFVCHILASFAPNYLMFVSLRFIIGASSDTFYSLCTVITCEMIPSASRAWITLIATIGL</sequence>
<evidence type="ECO:0000256" key="3">
    <source>
        <dbReference type="ARBA" id="ARBA00022692"/>
    </source>
</evidence>
<evidence type="ECO:0000256" key="6">
    <source>
        <dbReference type="SAM" id="Phobius"/>
    </source>
</evidence>
<name>A0AA36DK40_CYLNA</name>
<dbReference type="PANTHER" id="PTHR23511">
    <property type="entry name" value="SYNAPTIC VESICLE GLYCOPROTEIN 2"/>
    <property type="match status" value="1"/>
</dbReference>
<evidence type="ECO:0000256" key="1">
    <source>
        <dbReference type="ARBA" id="ARBA00004141"/>
    </source>
</evidence>
<keyword evidence="5 6" id="KW-0472">Membrane</keyword>
<dbReference type="PROSITE" id="PS50850">
    <property type="entry name" value="MFS"/>
    <property type="match status" value="1"/>
</dbReference>
<dbReference type="EMBL" id="CATQJL010000001">
    <property type="protein sequence ID" value="CAJ0588029.1"/>
    <property type="molecule type" value="Genomic_DNA"/>
</dbReference>
<dbReference type="Proteomes" id="UP001176961">
    <property type="component" value="Unassembled WGS sequence"/>
</dbReference>
<dbReference type="GO" id="GO:0016020">
    <property type="term" value="C:membrane"/>
    <property type="evidence" value="ECO:0007669"/>
    <property type="project" value="UniProtKB-SubCell"/>
</dbReference>
<dbReference type="Gene3D" id="1.20.1250.20">
    <property type="entry name" value="MFS general substrate transporter like domains"/>
    <property type="match status" value="1"/>
</dbReference>
<keyword evidence="4 6" id="KW-1133">Transmembrane helix</keyword>
<protein>
    <recommendedName>
        <fullName evidence="7">Major facilitator superfamily (MFS) profile domain-containing protein</fullName>
    </recommendedName>
</protein>
<comment type="subcellular location">
    <subcellularLocation>
        <location evidence="1">Membrane</location>
        <topology evidence="1">Multi-pass membrane protein</topology>
    </subcellularLocation>
</comment>
<keyword evidence="9" id="KW-1185">Reference proteome</keyword>
<gene>
    <name evidence="8" type="ORF">CYNAS_LOCUS12</name>
</gene>
<keyword evidence="3 6" id="KW-0812">Transmembrane</keyword>
<comment type="caution">
    <text evidence="8">The sequence shown here is derived from an EMBL/GenBank/DDBJ whole genome shotgun (WGS) entry which is preliminary data.</text>
</comment>
<evidence type="ECO:0000256" key="5">
    <source>
        <dbReference type="ARBA" id="ARBA00023136"/>
    </source>
</evidence>
<keyword evidence="2" id="KW-0813">Transport</keyword>
<dbReference type="SUPFAM" id="SSF103473">
    <property type="entry name" value="MFS general substrate transporter"/>
    <property type="match status" value="1"/>
</dbReference>
<dbReference type="Pfam" id="PF07690">
    <property type="entry name" value="MFS_1"/>
    <property type="match status" value="1"/>
</dbReference>
<feature type="domain" description="Major facilitator superfamily (MFS) profile" evidence="7">
    <location>
        <begin position="1"/>
        <end position="107"/>
    </location>
</feature>
<dbReference type="InterPro" id="IPR020846">
    <property type="entry name" value="MFS_dom"/>
</dbReference>
<accession>A0AA36DK40</accession>
<proteinExistence type="predicted"/>